<reference evidence="1 2" key="1">
    <citation type="submission" date="2021-06" db="EMBL/GenBank/DDBJ databases">
        <title>Caerostris extrusa draft genome.</title>
        <authorList>
            <person name="Kono N."/>
            <person name="Arakawa K."/>
        </authorList>
    </citation>
    <scope>NUCLEOTIDE SEQUENCE [LARGE SCALE GENOMIC DNA]</scope>
</reference>
<proteinExistence type="predicted"/>
<name>A0AAV4NWE1_CAEEX</name>
<comment type="caution">
    <text evidence="1">The sequence shown here is derived from an EMBL/GenBank/DDBJ whole genome shotgun (WGS) entry which is preliminary data.</text>
</comment>
<organism evidence="1 2">
    <name type="scientific">Caerostris extrusa</name>
    <name type="common">Bark spider</name>
    <name type="synonym">Caerostris bankana</name>
    <dbReference type="NCBI Taxonomy" id="172846"/>
    <lineage>
        <taxon>Eukaryota</taxon>
        <taxon>Metazoa</taxon>
        <taxon>Ecdysozoa</taxon>
        <taxon>Arthropoda</taxon>
        <taxon>Chelicerata</taxon>
        <taxon>Arachnida</taxon>
        <taxon>Araneae</taxon>
        <taxon>Araneomorphae</taxon>
        <taxon>Entelegynae</taxon>
        <taxon>Araneoidea</taxon>
        <taxon>Araneidae</taxon>
        <taxon>Caerostris</taxon>
    </lineage>
</organism>
<sequence length="103" mass="12373">MIMEYLIHFSSRISKFEEILFFSVLNRRERRFGRIKEVSRILFFSHSNLRNRCSFPLETGRDMGSAGKSSKEVDEFCAFINLVGEKYVAYNPQKRKRKERKRK</sequence>
<protein>
    <submittedName>
        <fullName evidence="1">Uncharacterized protein</fullName>
    </submittedName>
</protein>
<dbReference type="AlphaFoldDB" id="A0AAV4NWE1"/>
<evidence type="ECO:0000313" key="1">
    <source>
        <dbReference type="EMBL" id="GIX89222.1"/>
    </source>
</evidence>
<accession>A0AAV4NWE1</accession>
<evidence type="ECO:0000313" key="2">
    <source>
        <dbReference type="Proteomes" id="UP001054945"/>
    </source>
</evidence>
<dbReference type="EMBL" id="BPLR01003836">
    <property type="protein sequence ID" value="GIX89222.1"/>
    <property type="molecule type" value="Genomic_DNA"/>
</dbReference>
<keyword evidence="2" id="KW-1185">Reference proteome</keyword>
<dbReference type="Proteomes" id="UP001054945">
    <property type="component" value="Unassembled WGS sequence"/>
</dbReference>
<gene>
    <name evidence="1" type="ORF">CEXT_762221</name>
</gene>